<feature type="transmembrane region" description="Helical" evidence="10">
    <location>
        <begin position="398"/>
        <end position="421"/>
    </location>
</feature>
<dbReference type="GO" id="GO:0005886">
    <property type="term" value="C:plasma membrane"/>
    <property type="evidence" value="ECO:0007669"/>
    <property type="project" value="UniProtKB-SubCell"/>
</dbReference>
<dbReference type="OrthoDB" id="9805232at2"/>
<evidence type="ECO:0000256" key="7">
    <source>
        <dbReference type="ARBA" id="ARBA00023065"/>
    </source>
</evidence>
<reference evidence="12" key="1">
    <citation type="journal article" date="2013" name="Stand. Genomic Sci.">
        <title>Complete genome sequence of Desulfocapsa sulfexigens, a marine deltaproteobacterium specialized in disproportionating inorganic sulfur compounds.</title>
        <authorList>
            <person name="Finster K.W."/>
            <person name="Kjeldsen K.U."/>
            <person name="Kube M."/>
            <person name="Reinhardt R."/>
            <person name="Mussmann M."/>
            <person name="Amann R."/>
            <person name="Schreiber L."/>
        </authorList>
    </citation>
    <scope>NUCLEOTIDE SEQUENCE [LARGE SCALE GENOMIC DNA]</scope>
    <source>
        <strain evidence="12">DSM 10523 / SB164P1</strain>
    </source>
</reference>
<keyword evidence="6 10" id="KW-1133">Transmembrane helix</keyword>
<evidence type="ECO:0000256" key="4">
    <source>
        <dbReference type="ARBA" id="ARBA00022475"/>
    </source>
</evidence>
<dbReference type="InterPro" id="IPR048279">
    <property type="entry name" value="MdtK-like"/>
</dbReference>
<feature type="transmembrane region" description="Helical" evidence="10">
    <location>
        <begin position="362"/>
        <end position="386"/>
    </location>
</feature>
<keyword evidence="2" id="KW-0813">Transport</keyword>
<sequence length="461" mass="50516">MFKQWQKWRKKSRYRAVSGVCVPLVTGMAATTVMEFTDRIFLSHYSVNALSAVVPAGVTAFLILCFLGGVAGYVSVFIAQYHGAGMPEKIGITLWQGIFFTLLSGVILLLIACFVSTPLFILVGHNPEIRVLEIQYFTILCQGGMLHVAIQALSGFFTGRGMTRPVMSANIIGMVVNIPLNYALINGIWGMPELGIRGAAIATVVSWGVVVLCLAPPIFSRYFILEFKLLETIALDRDIMGKLFKYGVPGALQFSLDIFAFTFFILIVGRMGIVPLAASNIVISISSLAFMPALGFSFGISSMTGQALGKGRPEEARAAAWSGIHLLMLYTMSLGVLFLCAPETIISFFMKKGTMGGSYEEILRVGSIILRFVTVYILLDVFYMIFAAVLKGAGDTRFLLLAISAATLSCMLIPLFVGITYWGMGIYAAWGCVVFFIGILCLLISWRYHNGKWEQMLVIRN</sequence>
<dbReference type="KEGG" id="dsf:UWK_00947"/>
<dbReference type="InterPro" id="IPR002528">
    <property type="entry name" value="MATE_fam"/>
</dbReference>
<accession>M1PM64</accession>
<keyword evidence="7" id="KW-0406">Ion transport</keyword>
<feature type="transmembrane region" description="Helical" evidence="10">
    <location>
        <begin position="246"/>
        <end position="269"/>
    </location>
</feature>
<evidence type="ECO:0000256" key="8">
    <source>
        <dbReference type="ARBA" id="ARBA00023136"/>
    </source>
</evidence>
<dbReference type="InterPro" id="IPR050222">
    <property type="entry name" value="MATE_MdtK"/>
</dbReference>
<dbReference type="HOGENOM" id="CLU_012893_6_5_7"/>
<evidence type="ECO:0000313" key="11">
    <source>
        <dbReference type="EMBL" id="AGF77521.1"/>
    </source>
</evidence>
<feature type="transmembrane region" description="Helical" evidence="10">
    <location>
        <begin position="134"/>
        <end position="157"/>
    </location>
</feature>
<dbReference type="Pfam" id="PF01554">
    <property type="entry name" value="MatE"/>
    <property type="match status" value="2"/>
</dbReference>
<feature type="transmembrane region" description="Helical" evidence="10">
    <location>
        <begin position="98"/>
        <end position="122"/>
    </location>
</feature>
<dbReference type="eggNOG" id="COG0534">
    <property type="taxonomic scope" value="Bacteria"/>
</dbReference>
<evidence type="ECO:0000256" key="9">
    <source>
        <dbReference type="ARBA" id="ARBA00031636"/>
    </source>
</evidence>
<name>M1PM64_DESSD</name>
<proteinExistence type="predicted"/>
<evidence type="ECO:0000313" key="12">
    <source>
        <dbReference type="Proteomes" id="UP000011721"/>
    </source>
</evidence>
<dbReference type="STRING" id="1167006.UWK_00947"/>
<protein>
    <recommendedName>
        <fullName evidence="9">Multidrug-efflux transporter</fullName>
    </recommendedName>
</protein>
<keyword evidence="3" id="KW-0050">Antiport</keyword>
<evidence type="ECO:0000256" key="6">
    <source>
        <dbReference type="ARBA" id="ARBA00022989"/>
    </source>
</evidence>
<dbReference type="AlphaFoldDB" id="M1PM64"/>
<dbReference type="RefSeq" id="WP_015403217.1">
    <property type="nucleotide sequence ID" value="NC_020304.1"/>
</dbReference>
<dbReference type="PANTHER" id="PTHR43298">
    <property type="entry name" value="MULTIDRUG RESISTANCE PROTEIN NORM-RELATED"/>
    <property type="match status" value="1"/>
</dbReference>
<comment type="subcellular location">
    <subcellularLocation>
        <location evidence="1">Cell membrane</location>
        <topology evidence="1">Multi-pass membrane protein</topology>
    </subcellularLocation>
</comment>
<evidence type="ECO:0000256" key="5">
    <source>
        <dbReference type="ARBA" id="ARBA00022692"/>
    </source>
</evidence>
<feature type="transmembrane region" description="Helical" evidence="10">
    <location>
        <begin position="281"/>
        <end position="305"/>
    </location>
</feature>
<feature type="transmembrane region" description="Helical" evidence="10">
    <location>
        <begin position="427"/>
        <end position="446"/>
    </location>
</feature>
<dbReference type="EMBL" id="CP003985">
    <property type="protein sequence ID" value="AGF77521.1"/>
    <property type="molecule type" value="Genomic_DNA"/>
</dbReference>
<evidence type="ECO:0000256" key="2">
    <source>
        <dbReference type="ARBA" id="ARBA00022448"/>
    </source>
</evidence>
<organism evidence="11 12">
    <name type="scientific">Desulfocapsa sulfexigens (strain DSM 10523 / SB164P1)</name>
    <dbReference type="NCBI Taxonomy" id="1167006"/>
    <lineage>
        <taxon>Bacteria</taxon>
        <taxon>Pseudomonadati</taxon>
        <taxon>Thermodesulfobacteriota</taxon>
        <taxon>Desulfobulbia</taxon>
        <taxon>Desulfobulbales</taxon>
        <taxon>Desulfocapsaceae</taxon>
        <taxon>Desulfocapsa</taxon>
    </lineage>
</organism>
<dbReference type="Proteomes" id="UP000011721">
    <property type="component" value="Chromosome"/>
</dbReference>
<evidence type="ECO:0000256" key="1">
    <source>
        <dbReference type="ARBA" id="ARBA00004651"/>
    </source>
</evidence>
<feature type="transmembrane region" description="Helical" evidence="10">
    <location>
        <begin position="201"/>
        <end position="225"/>
    </location>
</feature>
<dbReference type="GO" id="GO:0006811">
    <property type="term" value="P:monoatomic ion transport"/>
    <property type="evidence" value="ECO:0007669"/>
    <property type="project" value="UniProtKB-KW"/>
</dbReference>
<keyword evidence="4" id="KW-1003">Cell membrane</keyword>
<feature type="transmembrane region" description="Helical" evidence="10">
    <location>
        <begin position="53"/>
        <end position="78"/>
    </location>
</feature>
<dbReference type="PIRSF" id="PIRSF006603">
    <property type="entry name" value="DinF"/>
    <property type="match status" value="1"/>
</dbReference>
<keyword evidence="5 10" id="KW-0812">Transmembrane</keyword>
<dbReference type="NCBIfam" id="TIGR00797">
    <property type="entry name" value="matE"/>
    <property type="match status" value="1"/>
</dbReference>
<dbReference type="PANTHER" id="PTHR43298:SF2">
    <property type="entry name" value="FMN_FAD EXPORTER YEEO-RELATED"/>
    <property type="match status" value="1"/>
</dbReference>
<keyword evidence="12" id="KW-1185">Reference proteome</keyword>
<feature type="transmembrane region" description="Helical" evidence="10">
    <location>
        <begin position="326"/>
        <end position="350"/>
    </location>
</feature>
<evidence type="ECO:0000256" key="10">
    <source>
        <dbReference type="SAM" id="Phobius"/>
    </source>
</evidence>
<feature type="transmembrane region" description="Helical" evidence="10">
    <location>
        <begin position="169"/>
        <end position="189"/>
    </location>
</feature>
<dbReference type="GO" id="GO:0042910">
    <property type="term" value="F:xenobiotic transmembrane transporter activity"/>
    <property type="evidence" value="ECO:0007669"/>
    <property type="project" value="InterPro"/>
</dbReference>
<dbReference type="GO" id="GO:0015297">
    <property type="term" value="F:antiporter activity"/>
    <property type="evidence" value="ECO:0007669"/>
    <property type="project" value="UniProtKB-KW"/>
</dbReference>
<gene>
    <name evidence="11" type="ordered locus">UWK_00947</name>
</gene>
<keyword evidence="8 10" id="KW-0472">Membrane</keyword>
<evidence type="ECO:0000256" key="3">
    <source>
        <dbReference type="ARBA" id="ARBA00022449"/>
    </source>
</evidence>
<dbReference type="CDD" id="cd13133">
    <property type="entry name" value="MATE_like_7"/>
    <property type="match status" value="1"/>
</dbReference>